<dbReference type="VEuPathDB" id="FungiDB:BO78DRAFT_452043"/>
<evidence type="ECO:0008006" key="7">
    <source>
        <dbReference type="Google" id="ProtNLM"/>
    </source>
</evidence>
<organism evidence="5 6">
    <name type="scientific">Aspergillus sclerotiicarbonarius (strain CBS 121057 / IBT 28362)</name>
    <dbReference type="NCBI Taxonomy" id="1448318"/>
    <lineage>
        <taxon>Eukaryota</taxon>
        <taxon>Fungi</taxon>
        <taxon>Dikarya</taxon>
        <taxon>Ascomycota</taxon>
        <taxon>Pezizomycotina</taxon>
        <taxon>Eurotiomycetes</taxon>
        <taxon>Eurotiomycetidae</taxon>
        <taxon>Eurotiales</taxon>
        <taxon>Aspergillaceae</taxon>
        <taxon>Aspergillus</taxon>
        <taxon>Aspergillus subgen. Circumdati</taxon>
    </lineage>
</organism>
<reference evidence="5 6" key="1">
    <citation type="submission" date="2018-02" db="EMBL/GenBank/DDBJ databases">
        <title>The genomes of Aspergillus section Nigri reveals drivers in fungal speciation.</title>
        <authorList>
            <consortium name="DOE Joint Genome Institute"/>
            <person name="Vesth T.C."/>
            <person name="Nybo J."/>
            <person name="Theobald S."/>
            <person name="Brandl J."/>
            <person name="Frisvad J.C."/>
            <person name="Nielsen K.F."/>
            <person name="Lyhne E.K."/>
            <person name="Kogle M.E."/>
            <person name="Kuo A."/>
            <person name="Riley R."/>
            <person name="Clum A."/>
            <person name="Nolan M."/>
            <person name="Lipzen A."/>
            <person name="Salamov A."/>
            <person name="Henrissat B."/>
            <person name="Wiebenga A."/>
            <person name="De vries R.P."/>
            <person name="Grigoriev I.V."/>
            <person name="Mortensen U.H."/>
            <person name="Andersen M.R."/>
            <person name="Baker S.E."/>
        </authorList>
    </citation>
    <scope>NUCLEOTIDE SEQUENCE [LARGE SCALE GENOMIC DNA]</scope>
    <source>
        <strain evidence="5 6">CBS 121057</strain>
    </source>
</reference>
<comment type="similarity">
    <text evidence="1">Belongs to the oxygen-dependent FAD-linked oxidoreductase family.</text>
</comment>
<dbReference type="InterPro" id="IPR050416">
    <property type="entry name" value="FAD-linked_Oxidoreductase"/>
</dbReference>
<proteinExistence type="inferred from homology"/>
<dbReference type="Gene3D" id="3.30.465.10">
    <property type="match status" value="1"/>
</dbReference>
<sequence length="210" mass="22334">MQLNSTSPSDLNGACCLALWSLLGATKVTFPGSQLYDWSLSSYFSQQEAQVQPRCMVAPSNVEDVSTALKSLTSIAALLPDEEKLTCDFAIQSGGHDPIGGAANIEGGVTLDLRGLNAIEGPIWGGSVFYSLDNVDQQLKAAAEFSAPESYDDYAALIVSFGFSGAQGAAIVNSIEYTKAEENPPAFQPFTEVPSLYSTLRIAPMSSIRY</sequence>
<dbReference type="STRING" id="1448318.A0A319EHM7"/>
<dbReference type="PANTHER" id="PTHR42973">
    <property type="entry name" value="BINDING OXIDOREDUCTASE, PUTATIVE (AFU_ORTHOLOGUE AFUA_1G17690)-RELATED"/>
    <property type="match status" value="1"/>
</dbReference>
<evidence type="ECO:0000256" key="2">
    <source>
        <dbReference type="ARBA" id="ARBA00022630"/>
    </source>
</evidence>
<evidence type="ECO:0000256" key="3">
    <source>
        <dbReference type="ARBA" id="ARBA00022827"/>
    </source>
</evidence>
<dbReference type="GO" id="GO:0050660">
    <property type="term" value="F:flavin adenine dinucleotide binding"/>
    <property type="evidence" value="ECO:0007669"/>
    <property type="project" value="InterPro"/>
</dbReference>
<evidence type="ECO:0000256" key="4">
    <source>
        <dbReference type="ARBA" id="ARBA00023002"/>
    </source>
</evidence>
<protein>
    <recommendedName>
        <fullName evidence="7">FAD linked oxidase N-terminal domain-containing protein</fullName>
    </recommendedName>
</protein>
<dbReference type="Proteomes" id="UP000248423">
    <property type="component" value="Unassembled WGS sequence"/>
</dbReference>
<keyword evidence="4" id="KW-0560">Oxidoreductase</keyword>
<evidence type="ECO:0000313" key="5">
    <source>
        <dbReference type="EMBL" id="PYI03224.1"/>
    </source>
</evidence>
<dbReference type="AlphaFoldDB" id="A0A319EHM7"/>
<dbReference type="GO" id="GO:0016491">
    <property type="term" value="F:oxidoreductase activity"/>
    <property type="evidence" value="ECO:0007669"/>
    <property type="project" value="UniProtKB-KW"/>
</dbReference>
<evidence type="ECO:0000256" key="1">
    <source>
        <dbReference type="ARBA" id="ARBA00005466"/>
    </source>
</evidence>
<name>A0A319EHM7_ASPSB</name>
<dbReference type="EMBL" id="KZ826383">
    <property type="protein sequence ID" value="PYI03224.1"/>
    <property type="molecule type" value="Genomic_DNA"/>
</dbReference>
<dbReference type="InterPro" id="IPR036318">
    <property type="entry name" value="FAD-bd_PCMH-like_sf"/>
</dbReference>
<dbReference type="SUPFAM" id="SSF56176">
    <property type="entry name" value="FAD-binding/transporter-associated domain-like"/>
    <property type="match status" value="1"/>
</dbReference>
<keyword evidence="2" id="KW-0285">Flavoprotein</keyword>
<accession>A0A319EHM7</accession>
<dbReference type="OrthoDB" id="2151789at2759"/>
<keyword evidence="3" id="KW-0274">FAD</keyword>
<evidence type="ECO:0000313" key="6">
    <source>
        <dbReference type="Proteomes" id="UP000248423"/>
    </source>
</evidence>
<dbReference type="PANTHER" id="PTHR42973:SF22">
    <property type="entry name" value="FAD-BINDING PCMH-TYPE DOMAIN-CONTAINING PROTEIN-RELATED"/>
    <property type="match status" value="1"/>
</dbReference>
<dbReference type="InterPro" id="IPR016169">
    <property type="entry name" value="FAD-bd_PCMH_sub2"/>
</dbReference>
<keyword evidence="6" id="KW-1185">Reference proteome</keyword>
<gene>
    <name evidence="5" type="ORF">BO78DRAFT_452043</name>
</gene>